<protein>
    <submittedName>
        <fullName evidence="1">Uncharacterized protein</fullName>
    </submittedName>
</protein>
<dbReference type="OrthoDB" id="1003648at2"/>
<organism evidence="1 2">
    <name type="scientific">Breznakibacter xylanolyticus</name>
    <dbReference type="NCBI Taxonomy" id="990"/>
    <lineage>
        <taxon>Bacteria</taxon>
        <taxon>Pseudomonadati</taxon>
        <taxon>Bacteroidota</taxon>
        <taxon>Bacteroidia</taxon>
        <taxon>Marinilabiliales</taxon>
        <taxon>Marinilabiliaceae</taxon>
        <taxon>Breznakibacter</taxon>
    </lineage>
</organism>
<accession>A0A2W7NJL4</accession>
<proteinExistence type="predicted"/>
<dbReference type="AlphaFoldDB" id="A0A2W7NJL4"/>
<evidence type="ECO:0000313" key="1">
    <source>
        <dbReference type="EMBL" id="PZX20060.1"/>
    </source>
</evidence>
<gene>
    <name evidence="1" type="ORF">LX69_00512</name>
</gene>
<keyword evidence="2" id="KW-1185">Reference proteome</keyword>
<dbReference type="EMBL" id="QKZK01000003">
    <property type="protein sequence ID" value="PZX20060.1"/>
    <property type="molecule type" value="Genomic_DNA"/>
</dbReference>
<dbReference type="RefSeq" id="WP_111444241.1">
    <property type="nucleotide sequence ID" value="NZ_QKZK01000003.1"/>
</dbReference>
<dbReference type="Proteomes" id="UP000249239">
    <property type="component" value="Unassembled WGS sequence"/>
</dbReference>
<name>A0A2W7NJL4_9BACT</name>
<evidence type="ECO:0000313" key="2">
    <source>
        <dbReference type="Proteomes" id="UP000249239"/>
    </source>
</evidence>
<reference evidence="1 2" key="1">
    <citation type="submission" date="2018-06" db="EMBL/GenBank/DDBJ databases">
        <title>Genomic Encyclopedia of Archaeal and Bacterial Type Strains, Phase II (KMG-II): from individual species to whole genera.</title>
        <authorList>
            <person name="Goeker M."/>
        </authorList>
    </citation>
    <scope>NUCLEOTIDE SEQUENCE [LARGE SCALE GENOMIC DNA]</scope>
    <source>
        <strain evidence="1 2">DSM 6779</strain>
    </source>
</reference>
<sequence length="226" mass="26278">MPTTQNNILAMLQHKAVMKQHVFDVTQSTFNELKSVLAEVAETYNQLLHDSDPRVRLEYHDRGEFVAMLKVAGDMLVFYMHSNTFEFDRDHKIWQQPVVQEDVLNTYSGQINVFNFLDDSFRYNREEDLGYLVARLFVNRNGHYFVEGKRQRGMGIAQFGKSVLDRAALRKVVDAAINYALQFDLLVQPYDDVKIISLAQVNNEIMNSRVRTGKRLGFQYNSDDVR</sequence>
<comment type="caution">
    <text evidence="1">The sequence shown here is derived from an EMBL/GenBank/DDBJ whole genome shotgun (WGS) entry which is preliminary data.</text>
</comment>